<name>A0A517X072_9PLAN</name>
<gene>
    <name evidence="1" type="ORF">V202x_43180</name>
</gene>
<reference evidence="1 2" key="1">
    <citation type="submission" date="2019-03" db="EMBL/GenBank/DDBJ databases">
        <title>Deep-cultivation of Planctomycetes and their phenomic and genomic characterization uncovers novel biology.</title>
        <authorList>
            <person name="Wiegand S."/>
            <person name="Jogler M."/>
            <person name="Boedeker C."/>
            <person name="Pinto D."/>
            <person name="Vollmers J."/>
            <person name="Rivas-Marin E."/>
            <person name="Kohn T."/>
            <person name="Peeters S.H."/>
            <person name="Heuer A."/>
            <person name="Rast P."/>
            <person name="Oberbeckmann S."/>
            <person name="Bunk B."/>
            <person name="Jeske O."/>
            <person name="Meyerdierks A."/>
            <person name="Storesund J.E."/>
            <person name="Kallscheuer N."/>
            <person name="Luecker S."/>
            <person name="Lage O.M."/>
            <person name="Pohl T."/>
            <person name="Merkel B.J."/>
            <person name="Hornburger P."/>
            <person name="Mueller R.-W."/>
            <person name="Bruemmer F."/>
            <person name="Labrenz M."/>
            <person name="Spormann A.M."/>
            <person name="Op den Camp H."/>
            <person name="Overmann J."/>
            <person name="Amann R."/>
            <person name="Jetten M.S.M."/>
            <person name="Mascher T."/>
            <person name="Medema M.H."/>
            <person name="Devos D.P."/>
            <person name="Kaster A.-K."/>
            <person name="Ovreas L."/>
            <person name="Rohde M."/>
            <person name="Galperin M.Y."/>
            <person name="Jogler C."/>
        </authorList>
    </citation>
    <scope>NUCLEOTIDE SEQUENCE [LARGE SCALE GENOMIC DNA]</scope>
    <source>
        <strain evidence="1 2">V202</strain>
    </source>
</reference>
<protein>
    <submittedName>
        <fullName evidence="1">Uncharacterized protein</fullName>
    </submittedName>
</protein>
<evidence type="ECO:0000313" key="2">
    <source>
        <dbReference type="Proteomes" id="UP000318384"/>
    </source>
</evidence>
<keyword evidence="2" id="KW-1185">Reference proteome</keyword>
<evidence type="ECO:0000313" key="1">
    <source>
        <dbReference type="EMBL" id="QDU10905.1"/>
    </source>
</evidence>
<dbReference type="Proteomes" id="UP000318384">
    <property type="component" value="Chromosome"/>
</dbReference>
<dbReference type="EMBL" id="CP037422">
    <property type="protein sequence ID" value="QDU10905.1"/>
    <property type="molecule type" value="Genomic_DNA"/>
</dbReference>
<sequence>MAKNSSKKSEGVKKPEKVFRIGFVSASVFAHEIETDEGPITIRSVNVQKRYKDGDDVKYTSSFNLAELPQAVRALQLAQGYVERAEVEMILD</sequence>
<proteinExistence type="predicted"/>
<dbReference type="RefSeq" id="WP_145178774.1">
    <property type="nucleotide sequence ID" value="NZ_CP037422.1"/>
</dbReference>
<dbReference type="AlphaFoldDB" id="A0A517X072"/>
<dbReference type="OrthoDB" id="282578at2"/>
<accession>A0A517X072</accession>
<organism evidence="1 2">
    <name type="scientific">Gimesia aquarii</name>
    <dbReference type="NCBI Taxonomy" id="2527964"/>
    <lineage>
        <taxon>Bacteria</taxon>
        <taxon>Pseudomonadati</taxon>
        <taxon>Planctomycetota</taxon>
        <taxon>Planctomycetia</taxon>
        <taxon>Planctomycetales</taxon>
        <taxon>Planctomycetaceae</taxon>
        <taxon>Gimesia</taxon>
    </lineage>
</organism>